<sequence>MSTPDRDMWLEGIAWRLDRLRFVPRDVLTDIVTDQGVCTSEYPHGEPPRWTGHDTVDRALATRLCARCPVQDECLELELRTAGEQTVGVWGALPQDDRRALYPHWRRRGDRAEDPTDPADGWEGVAP</sequence>
<gene>
    <name evidence="3" type="ORF">EV192_101776</name>
</gene>
<accession>A0A4R2K077</accession>
<evidence type="ECO:0000256" key="1">
    <source>
        <dbReference type="SAM" id="MobiDB-lite"/>
    </source>
</evidence>
<dbReference type="InterPro" id="IPR034768">
    <property type="entry name" value="4FE4S_WBL"/>
</dbReference>
<dbReference type="Proteomes" id="UP000295680">
    <property type="component" value="Unassembled WGS sequence"/>
</dbReference>
<proteinExistence type="predicted"/>
<feature type="domain" description="4Fe-4S Wbl-type" evidence="2">
    <location>
        <begin position="37"/>
        <end position="100"/>
    </location>
</feature>
<comment type="caution">
    <text evidence="3">The sequence shown here is derived from an EMBL/GenBank/DDBJ whole genome shotgun (WGS) entry which is preliminary data.</text>
</comment>
<dbReference type="RefSeq" id="WP_341770835.1">
    <property type="nucleotide sequence ID" value="NZ_SLWS01000001.1"/>
</dbReference>
<evidence type="ECO:0000313" key="4">
    <source>
        <dbReference type="Proteomes" id="UP000295680"/>
    </source>
</evidence>
<dbReference type="Pfam" id="PF02467">
    <property type="entry name" value="Whib"/>
    <property type="match status" value="1"/>
</dbReference>
<name>A0A4R2K077_9PSEU</name>
<organism evidence="3 4">
    <name type="scientific">Actinocrispum wychmicini</name>
    <dbReference type="NCBI Taxonomy" id="1213861"/>
    <lineage>
        <taxon>Bacteria</taxon>
        <taxon>Bacillati</taxon>
        <taxon>Actinomycetota</taxon>
        <taxon>Actinomycetes</taxon>
        <taxon>Pseudonocardiales</taxon>
        <taxon>Pseudonocardiaceae</taxon>
        <taxon>Actinocrispum</taxon>
    </lineage>
</organism>
<reference evidence="3 4" key="1">
    <citation type="submission" date="2019-03" db="EMBL/GenBank/DDBJ databases">
        <title>Genomic Encyclopedia of Type Strains, Phase IV (KMG-IV): sequencing the most valuable type-strain genomes for metagenomic binning, comparative biology and taxonomic classification.</title>
        <authorList>
            <person name="Goeker M."/>
        </authorList>
    </citation>
    <scope>NUCLEOTIDE SEQUENCE [LARGE SCALE GENOMIC DNA]</scope>
    <source>
        <strain evidence="3 4">DSM 45934</strain>
    </source>
</reference>
<keyword evidence="4" id="KW-1185">Reference proteome</keyword>
<feature type="region of interest" description="Disordered" evidence="1">
    <location>
        <begin position="106"/>
        <end position="127"/>
    </location>
</feature>
<dbReference type="EMBL" id="SLWS01000001">
    <property type="protein sequence ID" value="TCO64992.1"/>
    <property type="molecule type" value="Genomic_DNA"/>
</dbReference>
<dbReference type="AlphaFoldDB" id="A0A4R2K077"/>
<dbReference type="PROSITE" id="PS51674">
    <property type="entry name" value="4FE4S_WBL"/>
    <property type="match status" value="1"/>
</dbReference>
<evidence type="ECO:0000259" key="2">
    <source>
        <dbReference type="PROSITE" id="PS51674"/>
    </source>
</evidence>
<protein>
    <submittedName>
        <fullName evidence="3">WhiB family redox-sensing transcriptional regulator</fullName>
    </submittedName>
</protein>
<evidence type="ECO:0000313" key="3">
    <source>
        <dbReference type="EMBL" id="TCO64992.1"/>
    </source>
</evidence>